<proteinExistence type="predicted"/>
<feature type="domain" description="HNH nuclease" evidence="1">
    <location>
        <begin position="5"/>
        <end position="52"/>
    </location>
</feature>
<dbReference type="EMBL" id="LR797819">
    <property type="protein sequence ID" value="CAB4240815.1"/>
    <property type="molecule type" value="Genomic_DNA"/>
</dbReference>
<reference evidence="2" key="1">
    <citation type="submission" date="2020-05" db="EMBL/GenBank/DDBJ databases">
        <authorList>
            <person name="Chiriac C."/>
            <person name="Salcher M."/>
            <person name="Ghai R."/>
            <person name="Kavagutti S V."/>
        </authorList>
    </citation>
    <scope>NUCLEOTIDE SEQUENCE</scope>
</reference>
<accession>A0A6J5T9H4</accession>
<evidence type="ECO:0000259" key="1">
    <source>
        <dbReference type="SMART" id="SM00507"/>
    </source>
</evidence>
<dbReference type="SMART" id="SM00507">
    <property type="entry name" value="HNHc"/>
    <property type="match status" value="1"/>
</dbReference>
<name>A0A6J5T9H4_9CAUD</name>
<dbReference type="InterPro" id="IPR003615">
    <property type="entry name" value="HNH_nuc"/>
</dbReference>
<protein>
    <submittedName>
        <fullName evidence="2">HNHc domain containing protein</fullName>
    </submittedName>
</protein>
<sequence>MNYALTYQKLINKARSRARPLGYVEKHHVVPRALGGCDNKANLVHLTAREHFIAHMLLAKIHGGLMWSALLILKGGKHRYVNNRFFAIAREKAPVEREKAIKQKRLVDPVFNSHIQKVRSAATQNRIEGYQKVAGEEFTLRFNSDPEYAKTISNNRKKAKEASKNAIYLRDENRVRTVRVMRLAGRKYSEISEATGFFVSVISGILNGKQYIGVGETRHA</sequence>
<dbReference type="CDD" id="cd00085">
    <property type="entry name" value="HNHc"/>
    <property type="match status" value="1"/>
</dbReference>
<organism evidence="2">
    <name type="scientific">uncultured Caudovirales phage</name>
    <dbReference type="NCBI Taxonomy" id="2100421"/>
    <lineage>
        <taxon>Viruses</taxon>
        <taxon>Duplodnaviria</taxon>
        <taxon>Heunggongvirae</taxon>
        <taxon>Uroviricota</taxon>
        <taxon>Caudoviricetes</taxon>
        <taxon>Peduoviridae</taxon>
        <taxon>Maltschvirus</taxon>
        <taxon>Maltschvirus maltsch</taxon>
    </lineage>
</organism>
<evidence type="ECO:0000313" key="2">
    <source>
        <dbReference type="EMBL" id="CAB4240815.1"/>
    </source>
</evidence>
<gene>
    <name evidence="2" type="ORF">UFOVP56_17</name>
</gene>